<keyword evidence="3" id="KW-1185">Reference proteome</keyword>
<feature type="compositionally biased region" description="Basic residues" evidence="1">
    <location>
        <begin position="191"/>
        <end position="209"/>
    </location>
</feature>
<proteinExistence type="predicted"/>
<reference evidence="2 3" key="1">
    <citation type="journal article" date="2012" name="New Phytol.">
        <title>Insight into trade-off between wood decay and parasitism from the genome of a fungal forest pathogen.</title>
        <authorList>
            <person name="Olson A."/>
            <person name="Aerts A."/>
            <person name="Asiegbu F."/>
            <person name="Belbahri L."/>
            <person name="Bouzid O."/>
            <person name="Broberg A."/>
            <person name="Canback B."/>
            <person name="Coutinho P.M."/>
            <person name="Cullen D."/>
            <person name="Dalman K."/>
            <person name="Deflorio G."/>
            <person name="van Diepen L.T."/>
            <person name="Dunand C."/>
            <person name="Duplessis S."/>
            <person name="Durling M."/>
            <person name="Gonthier P."/>
            <person name="Grimwood J."/>
            <person name="Fossdal C.G."/>
            <person name="Hansson D."/>
            <person name="Henrissat B."/>
            <person name="Hietala A."/>
            <person name="Himmelstrand K."/>
            <person name="Hoffmeister D."/>
            <person name="Hogberg N."/>
            <person name="James T.Y."/>
            <person name="Karlsson M."/>
            <person name="Kohler A."/>
            <person name="Kues U."/>
            <person name="Lee Y.H."/>
            <person name="Lin Y.C."/>
            <person name="Lind M."/>
            <person name="Lindquist E."/>
            <person name="Lombard V."/>
            <person name="Lucas S."/>
            <person name="Lunden K."/>
            <person name="Morin E."/>
            <person name="Murat C."/>
            <person name="Park J."/>
            <person name="Raffaello T."/>
            <person name="Rouze P."/>
            <person name="Salamov A."/>
            <person name="Schmutz J."/>
            <person name="Solheim H."/>
            <person name="Stahlberg J."/>
            <person name="Velez H."/>
            <person name="de Vries R.P."/>
            <person name="Wiebenga A."/>
            <person name="Woodward S."/>
            <person name="Yakovlev I."/>
            <person name="Garbelotto M."/>
            <person name="Martin F."/>
            <person name="Grigoriev I.V."/>
            <person name="Stenlid J."/>
        </authorList>
    </citation>
    <scope>NUCLEOTIDE SEQUENCE [LARGE SCALE GENOMIC DNA]</scope>
    <source>
        <strain evidence="2 3">TC 32-1</strain>
    </source>
</reference>
<sequence length="209" mass="22623">MSPSSARAQQSRPRSSPIFPNQAPRSIPVPDVGTAAFPSPPPSPSPSPPPPSIPRQRGCLLTQSGVVRCFSADPRPLHLQRPPRQHPSTSFSPDHSVCPPTCFPTSPRPPTLARTHARPRSASSPAAQIRTLNYRRTNTDVPPPHCHPYPSPAPHSSIAAYRPITPECVHAPRGSRILARSRVGLATGTRTHARTHARTAPHAHIRRPE</sequence>
<dbReference type="GeneID" id="20676328"/>
<gene>
    <name evidence="2" type="ORF">HETIRDRAFT_453014</name>
</gene>
<feature type="compositionally biased region" description="Low complexity" evidence="1">
    <location>
        <begin position="1"/>
        <end position="17"/>
    </location>
</feature>
<dbReference type="HOGENOM" id="CLU_1315543_0_0_1"/>
<evidence type="ECO:0000313" key="2">
    <source>
        <dbReference type="EMBL" id="ETW80006.1"/>
    </source>
</evidence>
<dbReference type="KEGG" id="hir:HETIRDRAFT_453014"/>
<name>W4K4M6_HETIT</name>
<feature type="region of interest" description="Disordered" evidence="1">
    <location>
        <begin position="185"/>
        <end position="209"/>
    </location>
</feature>
<evidence type="ECO:0000256" key="1">
    <source>
        <dbReference type="SAM" id="MobiDB-lite"/>
    </source>
</evidence>
<dbReference type="Proteomes" id="UP000030671">
    <property type="component" value="Unassembled WGS sequence"/>
</dbReference>
<dbReference type="AlphaFoldDB" id="W4K4M6"/>
<protein>
    <submittedName>
        <fullName evidence="2">Uncharacterized protein</fullName>
    </submittedName>
</protein>
<evidence type="ECO:0000313" key="3">
    <source>
        <dbReference type="Proteomes" id="UP000030671"/>
    </source>
</evidence>
<feature type="compositionally biased region" description="Pro residues" evidence="1">
    <location>
        <begin position="38"/>
        <end position="53"/>
    </location>
</feature>
<dbReference type="RefSeq" id="XP_009548531.1">
    <property type="nucleotide sequence ID" value="XM_009550236.1"/>
</dbReference>
<dbReference type="EMBL" id="KI925460">
    <property type="protein sequence ID" value="ETW80006.1"/>
    <property type="molecule type" value="Genomic_DNA"/>
</dbReference>
<organism evidence="2 3">
    <name type="scientific">Heterobasidion irregulare (strain TC 32-1)</name>
    <dbReference type="NCBI Taxonomy" id="747525"/>
    <lineage>
        <taxon>Eukaryota</taxon>
        <taxon>Fungi</taxon>
        <taxon>Dikarya</taxon>
        <taxon>Basidiomycota</taxon>
        <taxon>Agaricomycotina</taxon>
        <taxon>Agaricomycetes</taxon>
        <taxon>Russulales</taxon>
        <taxon>Bondarzewiaceae</taxon>
        <taxon>Heterobasidion</taxon>
        <taxon>Heterobasidion annosum species complex</taxon>
    </lineage>
</organism>
<feature type="region of interest" description="Disordered" evidence="1">
    <location>
        <begin position="1"/>
        <end position="98"/>
    </location>
</feature>
<dbReference type="InParanoid" id="W4K4M6"/>
<accession>W4K4M6</accession>